<proteinExistence type="predicted"/>
<protein>
    <submittedName>
        <fullName evidence="5">Predicted transcriptional regulators</fullName>
    </submittedName>
</protein>
<keyword evidence="3" id="KW-0804">Transcription</keyword>
<organism evidence="5">
    <name type="scientific">Moorella thermoacetica Y72</name>
    <dbReference type="NCBI Taxonomy" id="1325331"/>
    <lineage>
        <taxon>Bacteria</taxon>
        <taxon>Bacillati</taxon>
        <taxon>Bacillota</taxon>
        <taxon>Clostridia</taxon>
        <taxon>Neomoorellales</taxon>
        <taxon>Neomoorellaceae</taxon>
        <taxon>Neomoorella</taxon>
    </lineage>
</organism>
<dbReference type="RefSeq" id="WP_011392679.1">
    <property type="nucleotide sequence ID" value="NZ_DF238840.1"/>
</dbReference>
<dbReference type="GeneID" id="45617201"/>
<accession>A0A0S6UDU2</accession>
<evidence type="ECO:0000256" key="3">
    <source>
        <dbReference type="ARBA" id="ARBA00023163"/>
    </source>
</evidence>
<dbReference type="InterPro" id="IPR036388">
    <property type="entry name" value="WH-like_DNA-bd_sf"/>
</dbReference>
<evidence type="ECO:0000259" key="4">
    <source>
        <dbReference type="PROSITE" id="PS50949"/>
    </source>
</evidence>
<dbReference type="PANTHER" id="PTHR38445">
    <property type="entry name" value="HTH-TYPE TRANSCRIPTIONAL REPRESSOR YTRA"/>
    <property type="match status" value="1"/>
</dbReference>
<evidence type="ECO:0000313" key="5">
    <source>
        <dbReference type="EMBL" id="GAF26933.1"/>
    </source>
</evidence>
<dbReference type="GO" id="GO:0003677">
    <property type="term" value="F:DNA binding"/>
    <property type="evidence" value="ECO:0007669"/>
    <property type="project" value="UniProtKB-KW"/>
</dbReference>
<reference evidence="5" key="1">
    <citation type="journal article" date="2014" name="Gene">
        <title>Genome-guided analysis of transformation efficiency and carbon dioxide assimilation by Moorella thermoacetica Y72.</title>
        <authorList>
            <person name="Tsukahara K."/>
            <person name="Kita A."/>
            <person name="Nakashimada Y."/>
            <person name="Hoshino T."/>
            <person name="Murakami K."/>
        </authorList>
    </citation>
    <scope>NUCLEOTIDE SEQUENCE [LARGE SCALE GENOMIC DNA]</scope>
    <source>
        <strain evidence="5">Y72</strain>
    </source>
</reference>
<dbReference type="Pfam" id="PF00392">
    <property type="entry name" value="GntR"/>
    <property type="match status" value="1"/>
</dbReference>
<dbReference type="PROSITE" id="PS50949">
    <property type="entry name" value="HTH_GNTR"/>
    <property type="match status" value="1"/>
</dbReference>
<dbReference type="SMART" id="SM00345">
    <property type="entry name" value="HTH_GNTR"/>
    <property type="match status" value="1"/>
</dbReference>
<dbReference type="EMBL" id="DF238840">
    <property type="protein sequence ID" value="GAF26933.1"/>
    <property type="molecule type" value="Genomic_DNA"/>
</dbReference>
<keyword evidence="2" id="KW-0238">DNA-binding</keyword>
<dbReference type="Proteomes" id="UP000063718">
    <property type="component" value="Unassembled WGS sequence"/>
</dbReference>
<name>A0A0S6UDU2_NEOTH</name>
<sequence>MLFSISPRNPVPLYQQIVEQIRAKILAGELPPGSQLPSIRELAKELTTSMITTKRAYLELEKEGLLITRPGLGTFVAGVRPEMVASLKQARVKEHLQAAIQEARRVGMQDQELRALLEELLEWGGEPPG</sequence>
<keyword evidence="1" id="KW-0805">Transcription regulation</keyword>
<dbReference type="SUPFAM" id="SSF46785">
    <property type="entry name" value="Winged helix' DNA-binding domain"/>
    <property type="match status" value="1"/>
</dbReference>
<dbReference type="GO" id="GO:0003700">
    <property type="term" value="F:DNA-binding transcription factor activity"/>
    <property type="evidence" value="ECO:0007669"/>
    <property type="project" value="InterPro"/>
</dbReference>
<dbReference type="CDD" id="cd07377">
    <property type="entry name" value="WHTH_GntR"/>
    <property type="match status" value="1"/>
</dbReference>
<gene>
    <name evidence="5" type="ORF">MTY_2273</name>
</gene>
<dbReference type="PANTHER" id="PTHR38445:SF7">
    <property type="entry name" value="GNTR-FAMILY TRANSCRIPTIONAL REGULATOR"/>
    <property type="match status" value="1"/>
</dbReference>
<dbReference type="AlphaFoldDB" id="A0A0S6UDU2"/>
<dbReference type="InterPro" id="IPR000524">
    <property type="entry name" value="Tscrpt_reg_HTH_GntR"/>
</dbReference>
<evidence type="ECO:0000256" key="2">
    <source>
        <dbReference type="ARBA" id="ARBA00023125"/>
    </source>
</evidence>
<feature type="domain" description="HTH gntR-type" evidence="4">
    <location>
        <begin position="11"/>
        <end position="79"/>
    </location>
</feature>
<dbReference type="InterPro" id="IPR036390">
    <property type="entry name" value="WH_DNA-bd_sf"/>
</dbReference>
<dbReference type="Gene3D" id="1.10.10.10">
    <property type="entry name" value="Winged helix-like DNA-binding domain superfamily/Winged helix DNA-binding domain"/>
    <property type="match status" value="1"/>
</dbReference>
<evidence type="ECO:0000256" key="1">
    <source>
        <dbReference type="ARBA" id="ARBA00023015"/>
    </source>
</evidence>